<protein>
    <recommendedName>
        <fullName evidence="4">DUF998 domain-containing protein</fullName>
    </recommendedName>
</protein>
<dbReference type="EMBL" id="FODD01000026">
    <property type="protein sequence ID" value="SEO43944.1"/>
    <property type="molecule type" value="Genomic_DNA"/>
</dbReference>
<feature type="transmembrane region" description="Helical" evidence="1">
    <location>
        <begin position="146"/>
        <end position="166"/>
    </location>
</feature>
<name>A0A1H8PQJ1_9ACTN</name>
<feature type="transmembrane region" description="Helical" evidence="1">
    <location>
        <begin position="29"/>
        <end position="50"/>
    </location>
</feature>
<feature type="transmembrane region" description="Helical" evidence="1">
    <location>
        <begin position="178"/>
        <end position="198"/>
    </location>
</feature>
<keyword evidence="1" id="KW-0812">Transmembrane</keyword>
<gene>
    <name evidence="2" type="ORF">SAMN05216267_102692</name>
</gene>
<keyword evidence="1" id="KW-1133">Transmembrane helix</keyword>
<accession>A0A1H8PQJ1</accession>
<keyword evidence="1" id="KW-0472">Membrane</keyword>
<evidence type="ECO:0000313" key="2">
    <source>
        <dbReference type="EMBL" id="SEO43944.1"/>
    </source>
</evidence>
<sequence length="201" mass="20715">MTATLLEEPSYNPVHQTISVLAATGPTGYWALTSTLILLGVCHLTTAFGLRAAAPAGRLALGAGGLCAMLLALFPAPLTGGSFSHGSVVTVGFSLLAVWPVLACGRGVRASRRARSGRRPDAGTGRGPGAAYAPRWADTPWALRPVPSYTVSALIGAGAAWFLVALELHSAPGIAERVLTTVQSLWPVIVVGSCLLHARRA</sequence>
<evidence type="ECO:0008006" key="4">
    <source>
        <dbReference type="Google" id="ProtNLM"/>
    </source>
</evidence>
<dbReference type="AlphaFoldDB" id="A0A1H8PQJ1"/>
<dbReference type="Pfam" id="PF06197">
    <property type="entry name" value="DUF998"/>
    <property type="match status" value="1"/>
</dbReference>
<proteinExistence type="predicted"/>
<reference evidence="2 3" key="1">
    <citation type="submission" date="2016-10" db="EMBL/GenBank/DDBJ databases">
        <authorList>
            <person name="de Groot N.N."/>
        </authorList>
    </citation>
    <scope>NUCLEOTIDE SEQUENCE [LARGE SCALE GENOMIC DNA]</scope>
    <source>
        <strain evidence="2 3">CGMCC 4.2026</strain>
    </source>
</reference>
<organism evidence="2 3">
    <name type="scientific">Actinacidiphila rubida</name>
    <dbReference type="NCBI Taxonomy" id="310780"/>
    <lineage>
        <taxon>Bacteria</taxon>
        <taxon>Bacillati</taxon>
        <taxon>Actinomycetota</taxon>
        <taxon>Actinomycetes</taxon>
        <taxon>Kitasatosporales</taxon>
        <taxon>Streptomycetaceae</taxon>
        <taxon>Actinacidiphila</taxon>
    </lineage>
</organism>
<dbReference type="InterPro" id="IPR009339">
    <property type="entry name" value="DUF998"/>
</dbReference>
<feature type="transmembrane region" description="Helical" evidence="1">
    <location>
        <begin position="57"/>
        <end position="76"/>
    </location>
</feature>
<feature type="transmembrane region" description="Helical" evidence="1">
    <location>
        <begin position="88"/>
        <end position="108"/>
    </location>
</feature>
<evidence type="ECO:0000313" key="3">
    <source>
        <dbReference type="Proteomes" id="UP000181951"/>
    </source>
</evidence>
<keyword evidence="3" id="KW-1185">Reference proteome</keyword>
<evidence type="ECO:0000256" key="1">
    <source>
        <dbReference type="SAM" id="Phobius"/>
    </source>
</evidence>
<dbReference type="Proteomes" id="UP000181951">
    <property type="component" value="Unassembled WGS sequence"/>
</dbReference>